<keyword evidence="7" id="KW-0689">Ribosomal protein</keyword>
<dbReference type="EC" id="2.3.1.266" evidence="5"/>
<dbReference type="GO" id="GO:0005840">
    <property type="term" value="C:ribosome"/>
    <property type="evidence" value="ECO:0007669"/>
    <property type="project" value="UniProtKB-KW"/>
</dbReference>
<keyword evidence="2 5" id="KW-0963">Cytoplasm</keyword>
<dbReference type="Gene3D" id="3.40.630.30">
    <property type="match status" value="1"/>
</dbReference>
<feature type="domain" description="N-acetyltransferase" evidence="6">
    <location>
        <begin position="4"/>
        <end position="147"/>
    </location>
</feature>
<sequence>MENLSTREATVEDLDDIMAIEDESFTAPWSRDSWERELNNPLTYYEVLLYHDVIIGYVGAWLLGDQAHIGNVAVGGEFRSNGYGRYMMNHYLFAVYEKGMTSATLEVRDDNIPAINLYESLGFQLEGVRKNYYAHVKRDGLIYWKRW</sequence>
<comment type="similarity">
    <text evidence="1 5">Belongs to the acetyltransferase family. RimI subfamily.</text>
</comment>
<dbReference type="InterPro" id="IPR000182">
    <property type="entry name" value="GNAT_dom"/>
</dbReference>
<reference evidence="7 8" key="1">
    <citation type="submission" date="2024-04" db="EMBL/GenBank/DDBJ databases">
        <title>Human intestinal bacterial collection.</title>
        <authorList>
            <person name="Pauvert C."/>
            <person name="Hitch T.C.A."/>
            <person name="Clavel T."/>
        </authorList>
    </citation>
    <scope>NUCLEOTIDE SEQUENCE [LARGE SCALE GENOMIC DNA]</scope>
    <source>
        <strain evidence="7 8">CLA-SR-H026</strain>
    </source>
</reference>
<dbReference type="RefSeq" id="WP_349053637.1">
    <property type="nucleotide sequence ID" value="NZ_JBBNPS010000005.1"/>
</dbReference>
<dbReference type="PANTHER" id="PTHR43420">
    <property type="entry name" value="ACETYLTRANSFERASE"/>
    <property type="match status" value="1"/>
</dbReference>
<dbReference type="NCBIfam" id="TIGR01575">
    <property type="entry name" value="rimI"/>
    <property type="match status" value="1"/>
</dbReference>
<protein>
    <recommendedName>
        <fullName evidence="5">[Ribosomal protein bS18]-alanine N-acetyltransferase</fullName>
        <ecNumber evidence="5">2.3.1.266</ecNumber>
    </recommendedName>
</protein>
<dbReference type="InterPro" id="IPR050680">
    <property type="entry name" value="YpeA/RimI_acetyltransf"/>
</dbReference>
<dbReference type="InterPro" id="IPR016181">
    <property type="entry name" value="Acyl_CoA_acyltransferase"/>
</dbReference>
<evidence type="ECO:0000256" key="5">
    <source>
        <dbReference type="RuleBase" id="RU363094"/>
    </source>
</evidence>
<comment type="function">
    <text evidence="5">Acetylates the N-terminal alanine of ribosomal protein bS18.</text>
</comment>
<dbReference type="InterPro" id="IPR006464">
    <property type="entry name" value="AcTrfase_RimI/Ard1"/>
</dbReference>
<name>A0ABV1J629_9FIRM</name>
<evidence type="ECO:0000256" key="2">
    <source>
        <dbReference type="ARBA" id="ARBA00022490"/>
    </source>
</evidence>
<comment type="caution">
    <text evidence="7">The sequence shown here is derived from an EMBL/GenBank/DDBJ whole genome shotgun (WGS) entry which is preliminary data.</text>
</comment>
<accession>A0ABV1J629</accession>
<keyword evidence="7" id="KW-0687">Ribonucleoprotein</keyword>
<dbReference type="GO" id="GO:0008999">
    <property type="term" value="F:protein-N-terminal-alanine acetyltransferase activity"/>
    <property type="evidence" value="ECO:0007669"/>
    <property type="project" value="UniProtKB-EC"/>
</dbReference>
<comment type="subcellular location">
    <subcellularLocation>
        <location evidence="5">Cytoplasm</location>
    </subcellularLocation>
</comment>
<evidence type="ECO:0000259" key="6">
    <source>
        <dbReference type="PROSITE" id="PS51186"/>
    </source>
</evidence>
<comment type="catalytic activity">
    <reaction evidence="5">
        <text>N-terminal L-alanyl-[ribosomal protein bS18] + acetyl-CoA = N-terminal N(alpha)-acetyl-L-alanyl-[ribosomal protein bS18] + CoA + H(+)</text>
        <dbReference type="Rhea" id="RHEA:43756"/>
        <dbReference type="Rhea" id="RHEA-COMP:10676"/>
        <dbReference type="Rhea" id="RHEA-COMP:10677"/>
        <dbReference type="ChEBI" id="CHEBI:15378"/>
        <dbReference type="ChEBI" id="CHEBI:57287"/>
        <dbReference type="ChEBI" id="CHEBI:57288"/>
        <dbReference type="ChEBI" id="CHEBI:64718"/>
        <dbReference type="ChEBI" id="CHEBI:83683"/>
        <dbReference type="EC" id="2.3.1.266"/>
    </reaction>
</comment>
<dbReference type="Pfam" id="PF00583">
    <property type="entry name" value="Acetyltransf_1"/>
    <property type="match status" value="1"/>
</dbReference>
<dbReference type="PANTHER" id="PTHR43420:SF44">
    <property type="entry name" value="ACETYLTRANSFERASE YPEA"/>
    <property type="match status" value="1"/>
</dbReference>
<keyword evidence="8" id="KW-1185">Reference proteome</keyword>
<keyword evidence="4 7" id="KW-0012">Acyltransferase</keyword>
<evidence type="ECO:0000313" key="7">
    <source>
        <dbReference type="EMBL" id="MEQ3353267.1"/>
    </source>
</evidence>
<evidence type="ECO:0000256" key="1">
    <source>
        <dbReference type="ARBA" id="ARBA00005395"/>
    </source>
</evidence>
<dbReference type="EMBL" id="JBBNPS010000005">
    <property type="protein sequence ID" value="MEQ3353267.1"/>
    <property type="molecule type" value="Genomic_DNA"/>
</dbReference>
<organism evidence="7 8">
    <name type="scientific">Aedoeadaptatus acetigenes</name>
    <dbReference type="NCBI Taxonomy" id="2981723"/>
    <lineage>
        <taxon>Bacteria</taxon>
        <taxon>Bacillati</taxon>
        <taxon>Bacillota</taxon>
        <taxon>Tissierellia</taxon>
        <taxon>Tissierellales</taxon>
        <taxon>Peptoniphilaceae</taxon>
        <taxon>Aedoeadaptatus</taxon>
    </lineage>
</organism>
<dbReference type="SUPFAM" id="SSF55729">
    <property type="entry name" value="Acyl-CoA N-acyltransferases (Nat)"/>
    <property type="match status" value="1"/>
</dbReference>
<dbReference type="Proteomes" id="UP001481872">
    <property type="component" value="Unassembled WGS sequence"/>
</dbReference>
<dbReference type="CDD" id="cd04301">
    <property type="entry name" value="NAT_SF"/>
    <property type="match status" value="1"/>
</dbReference>
<gene>
    <name evidence="7" type="primary">rimI</name>
    <name evidence="7" type="ORF">AAA081_02985</name>
</gene>
<evidence type="ECO:0000313" key="8">
    <source>
        <dbReference type="Proteomes" id="UP001481872"/>
    </source>
</evidence>
<dbReference type="PROSITE" id="PS51186">
    <property type="entry name" value="GNAT"/>
    <property type="match status" value="1"/>
</dbReference>
<proteinExistence type="inferred from homology"/>
<evidence type="ECO:0000256" key="3">
    <source>
        <dbReference type="ARBA" id="ARBA00022679"/>
    </source>
</evidence>
<evidence type="ECO:0000256" key="4">
    <source>
        <dbReference type="ARBA" id="ARBA00023315"/>
    </source>
</evidence>
<keyword evidence="3 7" id="KW-0808">Transferase</keyword>